<dbReference type="STRING" id="1511.CLOST_2224"/>
<sequence>MNKQKYHLNKKIFEASKYIEESDNNKIISQIIIYTDETLSSSVNAF</sequence>
<dbReference type="EMBL" id="FP565809">
    <property type="protein sequence ID" value="CBH22344.1"/>
    <property type="molecule type" value="Genomic_DNA"/>
</dbReference>
<dbReference type="AlphaFoldDB" id="E3PTZ0"/>
<dbReference type="HOGENOM" id="CLU_3182341_0_0_9"/>
<name>E3PTZ0_ACESD</name>
<evidence type="ECO:0000313" key="1">
    <source>
        <dbReference type="EMBL" id="CBH22344.1"/>
    </source>
</evidence>
<reference evidence="2" key="1">
    <citation type="journal article" date="2010" name="BMC Genomics">
        <title>Clostridium sticklandii, a specialist in amino acid degradation:revisiting its metabolism through its genome sequence.</title>
        <authorList>
            <person name="Fonknechten N."/>
            <person name="Chaussonnerie S."/>
            <person name="Tricot S."/>
            <person name="Lajus A."/>
            <person name="Andreesen J.R."/>
            <person name="Perchat N."/>
            <person name="Pelletier E."/>
            <person name="Gouyvenoux M."/>
            <person name="Barbe V."/>
            <person name="Salanoubat M."/>
            <person name="Le Paslier D."/>
            <person name="Weissenbach J."/>
            <person name="Cohen G.N."/>
            <person name="Kreimeyer A."/>
        </authorList>
    </citation>
    <scope>NUCLEOTIDE SEQUENCE [LARGE SCALE GENOMIC DNA]</scope>
    <source>
        <strain evidence="2">ATCC 12662 / DSM 519 / JCM 1433 / CCUG 9281 / NCIMB 10654 / HF</strain>
    </source>
</reference>
<organism evidence="1 2">
    <name type="scientific">Acetoanaerobium sticklandii (strain ATCC 12662 / DSM 519 / JCM 1433 / CCUG 9281 / NCIMB 10654 / HF)</name>
    <name type="common">Clostridium sticklandii</name>
    <dbReference type="NCBI Taxonomy" id="499177"/>
    <lineage>
        <taxon>Bacteria</taxon>
        <taxon>Bacillati</taxon>
        <taxon>Bacillota</taxon>
        <taxon>Clostridia</taxon>
        <taxon>Peptostreptococcales</taxon>
        <taxon>Filifactoraceae</taxon>
        <taxon>Acetoanaerobium</taxon>
    </lineage>
</organism>
<dbReference type="Proteomes" id="UP000007041">
    <property type="component" value="Chromosome"/>
</dbReference>
<dbReference type="KEGG" id="cst:CLOST_2224"/>
<proteinExistence type="predicted"/>
<accession>E3PTZ0</accession>
<evidence type="ECO:0000313" key="2">
    <source>
        <dbReference type="Proteomes" id="UP000007041"/>
    </source>
</evidence>
<dbReference type="BioCyc" id="CSTI499177:GJE9-2292-MONOMER"/>
<keyword evidence="2" id="KW-1185">Reference proteome</keyword>
<protein>
    <submittedName>
        <fullName evidence="1">Uncharacterized protein</fullName>
    </submittedName>
</protein>
<gene>
    <name evidence="1" type="ordered locus">CLOST_2224</name>
</gene>